<dbReference type="RefSeq" id="WP_219499092.1">
    <property type="nucleotide sequence ID" value="NZ_JAHXDN010000001.1"/>
</dbReference>
<gene>
    <name evidence="2" type="ORF">KX928_03715</name>
</gene>
<keyword evidence="3" id="KW-1185">Reference proteome</keyword>
<evidence type="ECO:0000313" key="3">
    <source>
        <dbReference type="Proteomes" id="UP001138661"/>
    </source>
</evidence>
<organism evidence="2 3">
    <name type="scientific">Roseobacter insulae</name>
    <dbReference type="NCBI Taxonomy" id="2859783"/>
    <lineage>
        <taxon>Bacteria</taxon>
        <taxon>Pseudomonadati</taxon>
        <taxon>Pseudomonadota</taxon>
        <taxon>Alphaproteobacteria</taxon>
        <taxon>Rhodobacterales</taxon>
        <taxon>Roseobacteraceae</taxon>
        <taxon>Roseobacter</taxon>
    </lineage>
</organism>
<keyword evidence="1" id="KW-0732">Signal</keyword>
<evidence type="ECO:0000313" key="2">
    <source>
        <dbReference type="EMBL" id="MBW4706889.1"/>
    </source>
</evidence>
<feature type="signal peptide" evidence="1">
    <location>
        <begin position="1"/>
        <end position="18"/>
    </location>
</feature>
<dbReference type="AlphaFoldDB" id="A0A9X1JZ62"/>
<accession>A0A9X1JZ62</accession>
<reference evidence="2" key="1">
    <citation type="submission" date="2021-07" db="EMBL/GenBank/DDBJ databases">
        <title>Roseobacter insulae sp. nov., isolated from a tidal flat.</title>
        <authorList>
            <person name="Park S."/>
            <person name="Yoon J.-H."/>
        </authorList>
    </citation>
    <scope>NUCLEOTIDE SEQUENCE</scope>
    <source>
        <strain evidence="2">YSTF-M11</strain>
    </source>
</reference>
<sequence length="376" mass="39798">MKRLLCALCLFAPTVVWAQQDSAERARVALAMLADASAQLAEAETARDRVRALTETVQAFEAGLSALRSGLRQAAIREEQLATQLQVRDEEIAALLAVLQRMGDRPSPVALLHPGGPTGTARAGMLLAEMTPALNARAVSLRSDLQDLQILRGMQTDAAERLADGLQQVQDARTALNQAIAERTELPKRFVNDPVREAILIASADTLEGFASGLERISVDQTAEAPASLAGEKGDLPLPVQGILLHGAGEADAAGITRPGIILATRPQAIVTSPVAATIRYSGPLLDLGQVVILEPQAQVLFVLAGLDIVYGTAGEVIDAGAPLGLMGDAAAKKRSELSTDGDDTGAERSETLYIEVRQDNLPEDPSLWFRTDKNG</sequence>
<dbReference type="EMBL" id="JAHXDN010000001">
    <property type="protein sequence ID" value="MBW4706889.1"/>
    <property type="molecule type" value="Genomic_DNA"/>
</dbReference>
<proteinExistence type="predicted"/>
<evidence type="ECO:0000256" key="1">
    <source>
        <dbReference type="SAM" id="SignalP"/>
    </source>
</evidence>
<comment type="caution">
    <text evidence="2">The sequence shown here is derived from an EMBL/GenBank/DDBJ whole genome shotgun (WGS) entry which is preliminary data.</text>
</comment>
<name>A0A9X1JZ62_9RHOB</name>
<protein>
    <submittedName>
        <fullName evidence="2">Peptidase M23</fullName>
    </submittedName>
</protein>
<feature type="chain" id="PRO_5040758108" evidence="1">
    <location>
        <begin position="19"/>
        <end position="376"/>
    </location>
</feature>
<dbReference type="Proteomes" id="UP001138661">
    <property type="component" value="Unassembled WGS sequence"/>
</dbReference>